<proteinExistence type="predicted"/>
<feature type="domain" description="Bacterial virulence" evidence="1">
    <location>
        <begin position="230"/>
        <end position="417"/>
    </location>
</feature>
<dbReference type="PIRSF" id="PIRSF029063">
    <property type="entry name" value="IV_sec_VirJ"/>
    <property type="match status" value="1"/>
</dbReference>
<sequence>MLKRYWRHTLATAALLLIGIALLLWSRSPGQPRVEHRQLADGSPLTLVTPKGQARHQVVIAVPDEQSLSDAQLLALSQDGQARLVQFFLVADADCAAQQARLHAVLEQLGAAPTALAGIGSGANLAWRWLAGQNDDKAHALSVAFDLDADKCATPLPNKAAHGHWLAAWNDNPTDASARFAREQSNAETIISDYDTPLTEVLYAQLRHLLQGDDDSMPVVEVPAAQASETVTLFYSGDGGWRDLDRDVAEQMAKRGYPVVGIDALRYYWQHKSPEQSAQDLAKLMQRYRDQWGAKRFVLTGYSFGADVLPAIYNHLQAKDQQQVDALLLIALARSGSFEIEVEGWLGKAGAEAATGPELAKLPAAKVLCVYGKEEAAESGCTQPGAVGERLELPGGHHFDENYPALAERLLKAVQQRQGAAP</sequence>
<dbReference type="EMBL" id="JAFEUP010000001">
    <property type="protein sequence ID" value="MBM7059790.1"/>
    <property type="molecule type" value="Genomic_DNA"/>
</dbReference>
<dbReference type="Pfam" id="PF06057">
    <property type="entry name" value="VirJ"/>
    <property type="match status" value="1"/>
</dbReference>
<comment type="caution">
    <text evidence="2">The sequence shown here is derived from an EMBL/GenBank/DDBJ whole genome shotgun (WGS) entry which is preliminary data.</text>
</comment>
<protein>
    <submittedName>
        <fullName evidence="2">Virulence factor family protein</fullName>
    </submittedName>
</protein>
<accession>A0ABS2IAG7</accession>
<name>A0ABS2IAG7_9GAMM</name>
<evidence type="ECO:0000313" key="3">
    <source>
        <dbReference type="Proteomes" id="UP000717995"/>
    </source>
</evidence>
<gene>
    <name evidence="2" type="ORF">JQX08_03660</name>
</gene>
<keyword evidence="3" id="KW-1185">Reference proteome</keyword>
<dbReference type="InterPro" id="IPR010333">
    <property type="entry name" value="VirJ"/>
</dbReference>
<evidence type="ECO:0000313" key="2">
    <source>
        <dbReference type="EMBL" id="MBM7059790.1"/>
    </source>
</evidence>
<dbReference type="InterPro" id="IPR029058">
    <property type="entry name" value="AB_hydrolase_fold"/>
</dbReference>
<dbReference type="RefSeq" id="WP_204914795.1">
    <property type="nucleotide sequence ID" value="NZ_JAFEUP010000001.1"/>
</dbReference>
<evidence type="ECO:0000259" key="1">
    <source>
        <dbReference type="Pfam" id="PF06057"/>
    </source>
</evidence>
<dbReference type="Proteomes" id="UP000717995">
    <property type="component" value="Unassembled WGS sequence"/>
</dbReference>
<organism evidence="2 3">
    <name type="scientific">Zestomonas insulae</name>
    <dbReference type="NCBI Taxonomy" id="2809017"/>
    <lineage>
        <taxon>Bacteria</taxon>
        <taxon>Pseudomonadati</taxon>
        <taxon>Pseudomonadota</taxon>
        <taxon>Gammaproteobacteria</taxon>
        <taxon>Pseudomonadales</taxon>
        <taxon>Pseudomonadaceae</taxon>
        <taxon>Zestomonas</taxon>
    </lineage>
</organism>
<dbReference type="Gene3D" id="3.40.50.1820">
    <property type="entry name" value="alpha/beta hydrolase"/>
    <property type="match status" value="1"/>
</dbReference>
<dbReference type="InterPro" id="IPR011225">
    <property type="entry name" value="IV_sec_VirJ"/>
</dbReference>
<reference evidence="2 3" key="1">
    <citation type="submission" date="2021-02" db="EMBL/GenBank/DDBJ databases">
        <authorList>
            <person name="Lee D.-H."/>
        </authorList>
    </citation>
    <scope>NUCLEOTIDE SEQUENCE [LARGE SCALE GENOMIC DNA]</scope>
    <source>
        <strain evidence="2 3">UL073</strain>
    </source>
</reference>
<dbReference type="SUPFAM" id="SSF53474">
    <property type="entry name" value="alpha/beta-Hydrolases"/>
    <property type="match status" value="2"/>
</dbReference>